<evidence type="ECO:0000256" key="1">
    <source>
        <dbReference type="SAM" id="MobiDB-lite"/>
    </source>
</evidence>
<name>A0A6J8DIB7_MYTCO</name>
<feature type="region of interest" description="Disordered" evidence="1">
    <location>
        <begin position="164"/>
        <end position="193"/>
    </location>
</feature>
<dbReference type="OrthoDB" id="6141415at2759"/>
<keyword evidence="3" id="KW-1185">Reference proteome</keyword>
<dbReference type="Proteomes" id="UP000507470">
    <property type="component" value="Unassembled WGS sequence"/>
</dbReference>
<proteinExistence type="predicted"/>
<sequence>MNKIPKIIVVDEDDGHVFNQKHERPSTSSLVLYKSPLSQKPILNQRRFSASPISPRRRQSVSPSPAQQFLRQSISPSPALQSRQQSVLPLSAQQSRRHSVSLSSAQQNRRQSVSPSPALQSRRHSVSPPKEQNQRNSKSQNSTFSKYSNVDLFSFVERSFKSASTDRKRLNGPSYIRGRSKSTTSTSSVRSRSTCSVKSVKCQESSEINLSPESITRSKSSNDIALVFDSGFSLDFTETISSIRRVNSYESVIKEDPKFPGSFHSNTLPKRN</sequence>
<reference evidence="2 3" key="1">
    <citation type="submission" date="2020-06" db="EMBL/GenBank/DDBJ databases">
        <authorList>
            <person name="Li R."/>
            <person name="Bekaert M."/>
        </authorList>
    </citation>
    <scope>NUCLEOTIDE SEQUENCE [LARGE SCALE GENOMIC DNA]</scope>
    <source>
        <strain evidence="3">wild</strain>
    </source>
</reference>
<feature type="compositionally biased region" description="Polar residues" evidence="1">
    <location>
        <begin position="69"/>
        <end position="119"/>
    </location>
</feature>
<evidence type="ECO:0000313" key="2">
    <source>
        <dbReference type="EMBL" id="CAC5407301.1"/>
    </source>
</evidence>
<gene>
    <name evidence="2" type="ORF">MCOR_40794</name>
</gene>
<organism evidence="2 3">
    <name type="scientific">Mytilus coruscus</name>
    <name type="common">Sea mussel</name>
    <dbReference type="NCBI Taxonomy" id="42192"/>
    <lineage>
        <taxon>Eukaryota</taxon>
        <taxon>Metazoa</taxon>
        <taxon>Spiralia</taxon>
        <taxon>Lophotrochozoa</taxon>
        <taxon>Mollusca</taxon>
        <taxon>Bivalvia</taxon>
        <taxon>Autobranchia</taxon>
        <taxon>Pteriomorphia</taxon>
        <taxon>Mytilida</taxon>
        <taxon>Mytiloidea</taxon>
        <taxon>Mytilidae</taxon>
        <taxon>Mytilinae</taxon>
        <taxon>Mytilus</taxon>
    </lineage>
</organism>
<feature type="compositionally biased region" description="Polar residues" evidence="1">
    <location>
        <begin position="130"/>
        <end position="143"/>
    </location>
</feature>
<dbReference type="AlphaFoldDB" id="A0A6J8DIB7"/>
<feature type="compositionally biased region" description="Low complexity" evidence="1">
    <location>
        <begin position="181"/>
        <end position="193"/>
    </location>
</feature>
<feature type="region of interest" description="Disordered" evidence="1">
    <location>
        <begin position="41"/>
        <end position="143"/>
    </location>
</feature>
<protein>
    <submittedName>
        <fullName evidence="2">Uncharacterized protein</fullName>
    </submittedName>
</protein>
<accession>A0A6J8DIB7</accession>
<dbReference type="EMBL" id="CACVKT020007398">
    <property type="protein sequence ID" value="CAC5407301.1"/>
    <property type="molecule type" value="Genomic_DNA"/>
</dbReference>
<evidence type="ECO:0000313" key="3">
    <source>
        <dbReference type="Proteomes" id="UP000507470"/>
    </source>
</evidence>